<dbReference type="AlphaFoldDB" id="A0AAE0YWE7"/>
<protein>
    <submittedName>
        <fullName evidence="2">Uncharacterized protein</fullName>
    </submittedName>
</protein>
<comment type="caution">
    <text evidence="2">The sequence shown here is derived from an EMBL/GenBank/DDBJ whole genome shotgun (WGS) entry which is preliminary data.</text>
</comment>
<dbReference type="EMBL" id="JAWDGP010005313">
    <property type="protein sequence ID" value="KAK3757896.1"/>
    <property type="molecule type" value="Genomic_DNA"/>
</dbReference>
<keyword evidence="1" id="KW-1133">Transmembrane helix</keyword>
<feature type="transmembrane region" description="Helical" evidence="1">
    <location>
        <begin position="20"/>
        <end position="36"/>
    </location>
</feature>
<name>A0AAE0YWE7_9GAST</name>
<sequence>MENVELCKEARSRISRDSPGAIGAVRLIVFLDYLWPKLGDFRKDCPSGRGITMASMLNPFASMMVVFAVLRMLKMGMIVERKMEDCVGAHGNESEN</sequence>
<keyword evidence="1" id="KW-0812">Transmembrane</keyword>
<proteinExistence type="predicted"/>
<keyword evidence="3" id="KW-1185">Reference proteome</keyword>
<keyword evidence="1" id="KW-0472">Membrane</keyword>
<accession>A0AAE0YWE7</accession>
<evidence type="ECO:0000256" key="1">
    <source>
        <dbReference type="SAM" id="Phobius"/>
    </source>
</evidence>
<dbReference type="Proteomes" id="UP001283361">
    <property type="component" value="Unassembled WGS sequence"/>
</dbReference>
<gene>
    <name evidence="2" type="ORF">RRG08_065286</name>
</gene>
<evidence type="ECO:0000313" key="2">
    <source>
        <dbReference type="EMBL" id="KAK3757896.1"/>
    </source>
</evidence>
<reference evidence="2" key="1">
    <citation type="journal article" date="2023" name="G3 (Bethesda)">
        <title>A reference genome for the long-term kleptoplast-retaining sea slug Elysia crispata morphotype clarki.</title>
        <authorList>
            <person name="Eastman K.E."/>
            <person name="Pendleton A.L."/>
            <person name="Shaikh M.A."/>
            <person name="Suttiyut T."/>
            <person name="Ogas R."/>
            <person name="Tomko P."/>
            <person name="Gavelis G."/>
            <person name="Widhalm J.R."/>
            <person name="Wisecaver J.H."/>
        </authorList>
    </citation>
    <scope>NUCLEOTIDE SEQUENCE</scope>
    <source>
        <strain evidence="2">ECLA1</strain>
    </source>
</reference>
<feature type="transmembrane region" description="Helical" evidence="1">
    <location>
        <begin position="56"/>
        <end position="73"/>
    </location>
</feature>
<organism evidence="2 3">
    <name type="scientific">Elysia crispata</name>
    <name type="common">lettuce slug</name>
    <dbReference type="NCBI Taxonomy" id="231223"/>
    <lineage>
        <taxon>Eukaryota</taxon>
        <taxon>Metazoa</taxon>
        <taxon>Spiralia</taxon>
        <taxon>Lophotrochozoa</taxon>
        <taxon>Mollusca</taxon>
        <taxon>Gastropoda</taxon>
        <taxon>Heterobranchia</taxon>
        <taxon>Euthyneura</taxon>
        <taxon>Panpulmonata</taxon>
        <taxon>Sacoglossa</taxon>
        <taxon>Placobranchoidea</taxon>
        <taxon>Plakobranchidae</taxon>
        <taxon>Elysia</taxon>
    </lineage>
</organism>
<evidence type="ECO:0000313" key="3">
    <source>
        <dbReference type="Proteomes" id="UP001283361"/>
    </source>
</evidence>